<sequence length="89" mass="10454">MRKILQTPTFVKNKKKLHKNQLSELDTAIKAIYENPYIGEQKKGDLASVFVYKCKITKQLFLIAYQFDDSEIILLSLGSHENFYKELKR</sequence>
<dbReference type="AlphaFoldDB" id="A0A4R1K341"/>
<name>A0A4R1K341_9BACT</name>
<protein>
    <submittedName>
        <fullName evidence="1">ParE-like toxin of type II ParDE toxin-antitoxin system</fullName>
    </submittedName>
</protein>
<keyword evidence="2" id="KW-1185">Reference proteome</keyword>
<proteinExistence type="predicted"/>
<dbReference type="SUPFAM" id="SSF143011">
    <property type="entry name" value="RelE-like"/>
    <property type="match status" value="1"/>
</dbReference>
<accession>A0A4R1K341</accession>
<dbReference type="OrthoDB" id="5296677at2"/>
<dbReference type="InterPro" id="IPR031552">
    <property type="entry name" value="ParE-like_toxin"/>
</dbReference>
<dbReference type="Proteomes" id="UP000294614">
    <property type="component" value="Unassembled WGS sequence"/>
</dbReference>
<dbReference type="InterPro" id="IPR035093">
    <property type="entry name" value="RelE/ParE_toxin_dom_sf"/>
</dbReference>
<comment type="caution">
    <text evidence="1">The sequence shown here is derived from an EMBL/GenBank/DDBJ whole genome shotgun (WGS) entry which is preliminary data.</text>
</comment>
<dbReference type="RefSeq" id="WP_132874620.1">
    <property type="nucleotide sequence ID" value="NZ_SMGG01000007.1"/>
</dbReference>
<dbReference type="Gene3D" id="3.30.2310.20">
    <property type="entry name" value="RelE-like"/>
    <property type="match status" value="1"/>
</dbReference>
<reference evidence="1 2" key="1">
    <citation type="submission" date="2019-03" db="EMBL/GenBank/DDBJ databases">
        <title>Genomic Encyclopedia of Type Strains, Phase IV (KMG-IV): sequencing the most valuable type-strain genomes for metagenomic binning, comparative biology and taxonomic classification.</title>
        <authorList>
            <person name="Goeker M."/>
        </authorList>
    </citation>
    <scope>NUCLEOTIDE SEQUENCE [LARGE SCALE GENOMIC DNA]</scope>
    <source>
        <strain evidence="1 2">DSM 24984</strain>
    </source>
</reference>
<evidence type="ECO:0000313" key="2">
    <source>
        <dbReference type="Proteomes" id="UP000294614"/>
    </source>
</evidence>
<gene>
    <name evidence="1" type="ORF">C8D98_2654</name>
</gene>
<dbReference type="EMBL" id="SMGG01000007">
    <property type="protein sequence ID" value="TCK58452.1"/>
    <property type="molecule type" value="Genomic_DNA"/>
</dbReference>
<organism evidence="1 2">
    <name type="scientific">Seleniivibrio woodruffii</name>
    <dbReference type="NCBI Taxonomy" id="1078050"/>
    <lineage>
        <taxon>Bacteria</taxon>
        <taxon>Pseudomonadati</taxon>
        <taxon>Deferribacterota</taxon>
        <taxon>Deferribacteres</taxon>
        <taxon>Deferribacterales</taxon>
        <taxon>Geovibrionaceae</taxon>
        <taxon>Seleniivibrio</taxon>
    </lineage>
</organism>
<evidence type="ECO:0000313" key="1">
    <source>
        <dbReference type="EMBL" id="TCK58452.1"/>
    </source>
</evidence>
<dbReference type="Pfam" id="PF15781">
    <property type="entry name" value="ParE-like_toxin"/>
    <property type="match status" value="1"/>
</dbReference>